<dbReference type="CDD" id="cd12091">
    <property type="entry name" value="FANCM_ID"/>
    <property type="match status" value="1"/>
</dbReference>
<feature type="region of interest" description="Disordered" evidence="10">
    <location>
        <begin position="1204"/>
        <end position="1406"/>
    </location>
</feature>
<dbReference type="GO" id="GO:0009378">
    <property type="term" value="F:four-way junction helicase activity"/>
    <property type="evidence" value="ECO:0007669"/>
    <property type="project" value="TreeGrafter"/>
</dbReference>
<dbReference type="GO" id="GO:0005634">
    <property type="term" value="C:nucleus"/>
    <property type="evidence" value="ECO:0007669"/>
    <property type="project" value="UniProtKB-SubCell"/>
</dbReference>
<dbReference type="InterPro" id="IPR014001">
    <property type="entry name" value="Helicase_ATP-bd"/>
</dbReference>
<dbReference type="SMART" id="SM00490">
    <property type="entry name" value="HELICc"/>
    <property type="match status" value="1"/>
</dbReference>
<dbReference type="InterPro" id="IPR027417">
    <property type="entry name" value="P-loop_NTPase"/>
</dbReference>
<feature type="compositionally biased region" description="Basic residues" evidence="10">
    <location>
        <begin position="1359"/>
        <end position="1375"/>
    </location>
</feature>
<feature type="domain" description="Helicase ATP-binding" evidence="11">
    <location>
        <begin position="198"/>
        <end position="366"/>
    </location>
</feature>
<dbReference type="SMART" id="SM00487">
    <property type="entry name" value="DEXDc"/>
    <property type="match status" value="1"/>
</dbReference>
<gene>
    <name evidence="13" type="ORF">Rt10032_c12g4874</name>
</gene>
<protein>
    <recommendedName>
        <fullName evidence="9">ATP-dependent DNA helicase</fullName>
        <ecNumber evidence="9">3.6.4.12</ecNumber>
    </recommendedName>
</protein>
<feature type="region of interest" description="Disordered" evidence="10">
    <location>
        <begin position="885"/>
        <end position="912"/>
    </location>
</feature>
<sequence length="1538" mass="168803">MSDDDFDIEIIDDAALGEIDAIESAYATGSALPPRSLVNKPGLVQRDLFGGVVAPPVQRPPPKAGPSRTTTSGSGGSAGGAVGETRAKVRLSKTWDPASFAKHGWSKKNAAVAKARARGKSGKGKQRAYASDEDPWDEEDVLDDDDEDSDGEEFFVDTTYDPNAPTLPIKWPPDENAAKTFIYPIQADKPLRVYQYNIVRRCLYENTLVSLPTGLGKTFIAAVVMLNFYRWYPRGKVLFLAPTRPLVTQQIKACHYIAGIPQSDCVELTGGTLPKLRTVGWATKRVIYSTPQTVERDLAKGRLDPRDVTCIVVDEAHRASGDYAYCGVIRYMMCRNPHFRVVALTATPGSRGDAVQEVIDNLHIGRIEVRADDSLDIRQYIHKKSFDLVVLPLGPQLSALRDKWAELMKQYINPLYAARLLWSSDPVMLAPFAVQQAYAKVNGLPGGKRANSKFFPMIKTLAMMARAMEYLVIQSVTSFESNLKDIEAAGPKNLSNSAGFREVVRETAGLRNRVGYVGHPKMEKLRSMCLEHFRSAQNERDEYTGEKRETRVMIFCNFRAVVEELVACLNTQRPLIKATPFVGQASAKGVKGKSQKQQLETIKKFKAGVYNVLVATSIGEEGLDIGEIDVIICYEANKSPIRMLQRVGRTGRARDGHIIVLMAEGREEKNWDKANDAYAEVQNALTSNKIFDLYVDGERMLPDHIKPACELVKIQAHPLDIEKMTMNGQTRLERKALTESNKDKRKVDVRSNAPDDAFLGFRTAGQMAAAKKEKPLPPSQVLRNRKAEALLTLDEESHLRSRWQHDSSGKSVRPQVFDFEGLPFERGMSGGAYRIPRHGERHLDLLAAMRAADQLTDSKTAALDAWHDKHSKAFNPKLVQVFRAGDRHGLPPRHKRLRRPPPDVEDEPPASFPVMTGFPAAPSSCAFGTADHQRGRPLFRQSSAQEIDPLATELFSSPRRPNKRASVSPVPTPSPPPKRDSRSTPPHVSSPVRPVKPASCPASRASRHTETLDLSNVDSDDEPLVHRPKKVVLWPEEPATAANTSFSIDLDDDANLVISDSELLAGAVIRGLSKSTSPPKLASSKPNGSVSAVPREVTGAALLIEDSDDEPLVAVPTKPARAVSAPIFPAPPPARSAAAASSTFRLFVPPRPSLAQPAPAAVKATSQPPAALAPRAAPSSSASSDAGDDFSILEIAEDELDACIAQAQAKTERVQQPQPEVDRDRQEMPPPPIARHAAAATPAAKAAFQPDGSSPAVPAGAARAAPMRRLAVPDSSSSPVIAKKRLLPPRRDIEVVVEITQRERPKEKKGKGKLKRGSDAREAGTGDNEEDEPVRRKKRRKGVVEDEEEDEERAGSARREKKPKRQDKGKGKRKAREVDEEAEEDEGDDAECRRKEAKKKEILTHKQASRFGIFDIEAVNSSASGTEASSEGYSSENSIDREFVAATSSDVHSDDDAQQQFYRDSLATQAPPGFGTPVMFGNRAARWQERMGRGLKPIPITPGSQEEFECEDWSYDSFVVHDDEEIEYETSSPGAPTR</sequence>
<feature type="region of interest" description="Disordered" evidence="10">
    <location>
        <begin position="111"/>
        <end position="151"/>
    </location>
</feature>
<evidence type="ECO:0000259" key="11">
    <source>
        <dbReference type="PROSITE" id="PS51192"/>
    </source>
</evidence>
<evidence type="ECO:0000256" key="10">
    <source>
        <dbReference type="SAM" id="MobiDB-lite"/>
    </source>
</evidence>
<dbReference type="InterPro" id="IPR044749">
    <property type="entry name" value="FANCM_DEXDc"/>
</dbReference>
<evidence type="ECO:0000256" key="7">
    <source>
        <dbReference type="ARBA" id="ARBA00023242"/>
    </source>
</evidence>
<evidence type="ECO:0000256" key="3">
    <source>
        <dbReference type="ARBA" id="ARBA00022741"/>
    </source>
</evidence>
<dbReference type="CDD" id="cd18033">
    <property type="entry name" value="DEXDc_FANCM"/>
    <property type="match status" value="1"/>
</dbReference>
<dbReference type="GO" id="GO:0005524">
    <property type="term" value="F:ATP binding"/>
    <property type="evidence" value="ECO:0007669"/>
    <property type="project" value="UniProtKB-UniRule"/>
</dbReference>
<feature type="compositionally biased region" description="Low complexity" evidence="10">
    <location>
        <begin position="1234"/>
        <end position="1273"/>
    </location>
</feature>
<feature type="compositionally biased region" description="Basic and acidic residues" evidence="10">
    <location>
        <begin position="1390"/>
        <end position="1404"/>
    </location>
</feature>
<name>A0A511KKE8_RHOTO</name>
<keyword evidence="6" id="KW-0067">ATP-binding</keyword>
<dbReference type="PANTHER" id="PTHR14025">
    <property type="entry name" value="FANCONI ANEMIA GROUP M FANCM FAMILY MEMBER"/>
    <property type="match status" value="1"/>
</dbReference>
<feature type="compositionally biased region" description="Gly residues" evidence="10">
    <location>
        <begin position="73"/>
        <end position="82"/>
    </location>
</feature>
<evidence type="ECO:0000256" key="9">
    <source>
        <dbReference type="RuleBase" id="RU367027"/>
    </source>
</evidence>
<organism evidence="13 14">
    <name type="scientific">Rhodotorula toruloides</name>
    <name type="common">Yeast</name>
    <name type="synonym">Rhodosporidium toruloides</name>
    <dbReference type="NCBI Taxonomy" id="5286"/>
    <lineage>
        <taxon>Eukaryota</taxon>
        <taxon>Fungi</taxon>
        <taxon>Dikarya</taxon>
        <taxon>Basidiomycota</taxon>
        <taxon>Pucciniomycotina</taxon>
        <taxon>Microbotryomycetes</taxon>
        <taxon>Sporidiobolales</taxon>
        <taxon>Sporidiobolaceae</taxon>
        <taxon>Rhodotorula</taxon>
    </lineage>
</organism>
<comment type="subunit">
    <text evidence="9">Interacts with the MHF histone-fold complex to form the FANCM-MHF complex.</text>
</comment>
<dbReference type="SUPFAM" id="SSF52540">
    <property type="entry name" value="P-loop containing nucleoside triphosphate hydrolases"/>
    <property type="match status" value="1"/>
</dbReference>
<dbReference type="GO" id="GO:0045003">
    <property type="term" value="P:double-strand break repair via synthesis-dependent strand annealing"/>
    <property type="evidence" value="ECO:0007669"/>
    <property type="project" value="TreeGrafter"/>
</dbReference>
<feature type="compositionally biased region" description="Low complexity" evidence="10">
    <location>
        <begin position="1166"/>
        <end position="1185"/>
    </location>
</feature>
<evidence type="ECO:0000256" key="2">
    <source>
        <dbReference type="ARBA" id="ARBA00009889"/>
    </source>
</evidence>
<dbReference type="InterPro" id="IPR039686">
    <property type="entry name" value="FANCM/Mph1-like_ID"/>
</dbReference>
<evidence type="ECO:0000256" key="6">
    <source>
        <dbReference type="ARBA" id="ARBA00022840"/>
    </source>
</evidence>
<dbReference type="GO" id="GO:0043138">
    <property type="term" value="F:3'-5' DNA helicase activity"/>
    <property type="evidence" value="ECO:0007669"/>
    <property type="project" value="InterPro"/>
</dbReference>
<keyword evidence="5 13" id="KW-0347">Helicase</keyword>
<feature type="compositionally biased region" description="Acidic residues" evidence="10">
    <location>
        <begin position="1378"/>
        <end position="1389"/>
    </location>
</feature>
<evidence type="ECO:0000313" key="14">
    <source>
        <dbReference type="Proteomes" id="UP000321518"/>
    </source>
</evidence>
<evidence type="ECO:0000256" key="8">
    <source>
        <dbReference type="ARBA" id="ARBA00047995"/>
    </source>
</evidence>
<keyword evidence="3" id="KW-0547">Nucleotide-binding</keyword>
<evidence type="ECO:0000259" key="12">
    <source>
        <dbReference type="PROSITE" id="PS51194"/>
    </source>
</evidence>
<evidence type="ECO:0000313" key="13">
    <source>
        <dbReference type="EMBL" id="GEM10857.1"/>
    </source>
</evidence>
<comment type="subcellular location">
    <subcellularLocation>
        <location evidence="1 9">Nucleus</location>
    </subcellularLocation>
</comment>
<dbReference type="GO" id="GO:0036297">
    <property type="term" value="P:interstrand cross-link repair"/>
    <property type="evidence" value="ECO:0007669"/>
    <property type="project" value="UniProtKB-ARBA"/>
</dbReference>
<dbReference type="InterPro" id="IPR006935">
    <property type="entry name" value="Helicase/UvrB_N"/>
</dbReference>
<dbReference type="Pfam" id="PF04851">
    <property type="entry name" value="ResIII"/>
    <property type="match status" value="1"/>
</dbReference>
<evidence type="ECO:0000256" key="4">
    <source>
        <dbReference type="ARBA" id="ARBA00022801"/>
    </source>
</evidence>
<keyword evidence="7" id="KW-0539">Nucleus</keyword>
<feature type="region of interest" description="Disordered" evidence="10">
    <location>
        <begin position="952"/>
        <end position="1024"/>
    </location>
</feature>
<proteinExistence type="inferred from homology"/>
<dbReference type="FunFam" id="3.40.50.300:FF:000861">
    <property type="entry name" value="Fanconi anemia, complementation group M"/>
    <property type="match status" value="1"/>
</dbReference>
<evidence type="ECO:0000256" key="5">
    <source>
        <dbReference type="ARBA" id="ARBA00022806"/>
    </source>
</evidence>
<feature type="compositionally biased region" description="Basic residues" evidence="10">
    <location>
        <begin position="890"/>
        <end position="899"/>
    </location>
</feature>
<dbReference type="EC" id="3.6.4.12" evidence="9"/>
<feature type="compositionally biased region" description="Basic and acidic residues" evidence="10">
    <location>
        <begin position="1289"/>
        <end position="1306"/>
    </location>
</feature>
<keyword evidence="4" id="KW-0378">Hydrolase</keyword>
<dbReference type="InterPro" id="IPR001650">
    <property type="entry name" value="Helicase_C-like"/>
</dbReference>
<dbReference type="PANTHER" id="PTHR14025:SF20">
    <property type="entry name" value="FANCONI ANEMIA GROUP M PROTEIN"/>
    <property type="match status" value="1"/>
</dbReference>
<dbReference type="PROSITE" id="PS51192">
    <property type="entry name" value="HELICASE_ATP_BIND_1"/>
    <property type="match status" value="1"/>
</dbReference>
<feature type="compositionally biased region" description="Basic residues" evidence="10">
    <location>
        <begin position="115"/>
        <end position="126"/>
    </location>
</feature>
<dbReference type="GO" id="GO:0000400">
    <property type="term" value="F:four-way junction DNA binding"/>
    <property type="evidence" value="ECO:0007669"/>
    <property type="project" value="TreeGrafter"/>
</dbReference>
<evidence type="ECO:0000256" key="1">
    <source>
        <dbReference type="ARBA" id="ARBA00004123"/>
    </source>
</evidence>
<dbReference type="Gene3D" id="3.40.50.300">
    <property type="entry name" value="P-loop containing nucleotide triphosphate hydrolases"/>
    <property type="match status" value="2"/>
</dbReference>
<dbReference type="CDD" id="cd18801">
    <property type="entry name" value="SF2_C_FANCM_Hef"/>
    <property type="match status" value="1"/>
</dbReference>
<accession>A0A511KKE8</accession>
<comment type="catalytic activity">
    <reaction evidence="8 9">
        <text>ATP + H2O = ADP + phosphate + H(+)</text>
        <dbReference type="Rhea" id="RHEA:13065"/>
        <dbReference type="ChEBI" id="CHEBI:15377"/>
        <dbReference type="ChEBI" id="CHEBI:15378"/>
        <dbReference type="ChEBI" id="CHEBI:30616"/>
        <dbReference type="ChEBI" id="CHEBI:43474"/>
        <dbReference type="ChEBI" id="CHEBI:456216"/>
        <dbReference type="EC" id="3.6.4.12"/>
    </reaction>
</comment>
<feature type="region of interest" description="Disordered" evidence="10">
    <location>
        <begin position="50"/>
        <end position="84"/>
    </location>
</feature>
<reference evidence="13 14" key="1">
    <citation type="submission" date="2019-07" db="EMBL/GenBank/DDBJ databases">
        <title>Rhodotorula toruloides NBRC10032 genome sequencing.</title>
        <authorList>
            <person name="Shida Y."/>
            <person name="Takaku H."/>
            <person name="Ogasawara W."/>
            <person name="Mori K."/>
        </authorList>
    </citation>
    <scope>NUCLEOTIDE SEQUENCE [LARGE SCALE GENOMIC DNA]</scope>
    <source>
        <strain evidence="13 14">NBRC10032</strain>
    </source>
</reference>
<dbReference type="PROSITE" id="PS51194">
    <property type="entry name" value="HELICASE_CTER"/>
    <property type="match status" value="1"/>
</dbReference>
<comment type="function">
    <text evidence="9">ATP-dependent DNA helicase involved in DNA damage repair by homologous recombination and in genome maintenance. Capable of unwinding D-loops. Plays a role in limiting crossover recombinants during mitotic DNA double-strand break (DSB) repair. Component of a FANCM-MHF complex which promotes gene conversion at blocked replication forks, probably by reversal of the stalled fork.</text>
</comment>
<feature type="region of interest" description="Disordered" evidence="10">
    <location>
        <begin position="1155"/>
        <end position="1192"/>
    </location>
</feature>
<dbReference type="OrthoDB" id="164902at2759"/>
<dbReference type="GO" id="GO:0016887">
    <property type="term" value="F:ATP hydrolysis activity"/>
    <property type="evidence" value="ECO:0007669"/>
    <property type="project" value="RHEA"/>
</dbReference>
<dbReference type="Proteomes" id="UP000321518">
    <property type="component" value="Unassembled WGS sequence"/>
</dbReference>
<comment type="caution">
    <text evidence="13">The sequence shown here is derived from an EMBL/GenBank/DDBJ whole genome shotgun (WGS) entry which is preliminary data.</text>
</comment>
<feature type="domain" description="Helicase C-terminal" evidence="12">
    <location>
        <begin position="538"/>
        <end position="706"/>
    </location>
</feature>
<feature type="compositionally biased region" description="Acidic residues" evidence="10">
    <location>
        <begin position="131"/>
        <end position="151"/>
    </location>
</feature>
<comment type="similarity">
    <text evidence="2 9">Belongs to the DEAD box helicase family. DEAH subfamily. FANCM sub-subfamily.</text>
</comment>
<dbReference type="Pfam" id="PF00271">
    <property type="entry name" value="Helicase_C"/>
    <property type="match status" value="1"/>
</dbReference>
<dbReference type="EMBL" id="BJWK01000012">
    <property type="protein sequence ID" value="GEM10857.1"/>
    <property type="molecule type" value="Genomic_DNA"/>
</dbReference>